<dbReference type="PROSITE" id="PS50042">
    <property type="entry name" value="CNMP_BINDING_3"/>
    <property type="match status" value="1"/>
</dbReference>
<evidence type="ECO:0000313" key="6">
    <source>
        <dbReference type="EMBL" id="KRN94623.1"/>
    </source>
</evidence>
<evidence type="ECO:0000256" key="2">
    <source>
        <dbReference type="ARBA" id="ARBA00023125"/>
    </source>
</evidence>
<dbReference type="InterPro" id="IPR000595">
    <property type="entry name" value="cNMP-bd_dom"/>
</dbReference>
<evidence type="ECO:0000313" key="7">
    <source>
        <dbReference type="Proteomes" id="UP000051859"/>
    </source>
</evidence>
<dbReference type="InterPro" id="IPR012318">
    <property type="entry name" value="HTH_CRP"/>
</dbReference>
<keyword evidence="3" id="KW-0804">Transcription</keyword>
<dbReference type="EMBL" id="JQBX01000004">
    <property type="protein sequence ID" value="KRN94623.1"/>
    <property type="molecule type" value="Genomic_DNA"/>
</dbReference>
<comment type="caution">
    <text evidence="6">The sequence shown here is derived from an EMBL/GenBank/DDBJ whole genome shotgun (WGS) entry which is preliminary data.</text>
</comment>
<dbReference type="PANTHER" id="PTHR24567:SF26">
    <property type="entry name" value="REGULATORY PROTEIN YEIL"/>
    <property type="match status" value="1"/>
</dbReference>
<dbReference type="SMART" id="SM00100">
    <property type="entry name" value="cNMP"/>
    <property type="match status" value="1"/>
</dbReference>
<dbReference type="PANTHER" id="PTHR24567">
    <property type="entry name" value="CRP FAMILY TRANSCRIPTIONAL REGULATORY PROTEIN"/>
    <property type="match status" value="1"/>
</dbReference>
<evidence type="ECO:0000259" key="5">
    <source>
        <dbReference type="PROSITE" id="PS51063"/>
    </source>
</evidence>
<dbReference type="InterPro" id="IPR036390">
    <property type="entry name" value="WH_DNA-bd_sf"/>
</dbReference>
<feature type="domain" description="HTH crp-type" evidence="5">
    <location>
        <begin position="153"/>
        <end position="223"/>
    </location>
</feature>
<proteinExistence type="predicted"/>
<keyword evidence="1" id="KW-0805">Transcription regulation</keyword>
<dbReference type="PATRIC" id="fig|331679.3.peg.1287"/>
<dbReference type="RefSeq" id="WP_057801997.1">
    <property type="nucleotide sequence ID" value="NZ_JQBX01000004.1"/>
</dbReference>
<dbReference type="AlphaFoldDB" id="A0A0R2KYJ8"/>
<dbReference type="STRING" id="331679.IV81_GL001260"/>
<dbReference type="Pfam" id="PF00027">
    <property type="entry name" value="cNMP_binding"/>
    <property type="match status" value="1"/>
</dbReference>
<dbReference type="Proteomes" id="UP000051859">
    <property type="component" value="Unassembled WGS sequence"/>
</dbReference>
<dbReference type="InterPro" id="IPR050397">
    <property type="entry name" value="Env_Response_Regulators"/>
</dbReference>
<dbReference type="GO" id="GO:0003700">
    <property type="term" value="F:DNA-binding transcription factor activity"/>
    <property type="evidence" value="ECO:0007669"/>
    <property type="project" value="TreeGrafter"/>
</dbReference>
<evidence type="ECO:0000256" key="3">
    <source>
        <dbReference type="ARBA" id="ARBA00023163"/>
    </source>
</evidence>
<protein>
    <submittedName>
        <fullName evidence="6">cAMP-binding protein</fullName>
    </submittedName>
</protein>
<dbReference type="SUPFAM" id="SSF46785">
    <property type="entry name" value="Winged helix' DNA-binding domain"/>
    <property type="match status" value="1"/>
</dbReference>
<dbReference type="PROSITE" id="PS51063">
    <property type="entry name" value="HTH_CRP_2"/>
    <property type="match status" value="1"/>
</dbReference>
<organism evidence="6 7">
    <name type="scientific">Pediococcus stilesii</name>
    <dbReference type="NCBI Taxonomy" id="331679"/>
    <lineage>
        <taxon>Bacteria</taxon>
        <taxon>Bacillati</taxon>
        <taxon>Bacillota</taxon>
        <taxon>Bacilli</taxon>
        <taxon>Lactobacillales</taxon>
        <taxon>Lactobacillaceae</taxon>
        <taxon>Pediococcus</taxon>
    </lineage>
</organism>
<dbReference type="InterPro" id="IPR018490">
    <property type="entry name" value="cNMP-bd_dom_sf"/>
</dbReference>
<name>A0A0R2KYJ8_9LACO</name>
<dbReference type="Gene3D" id="2.60.120.10">
    <property type="entry name" value="Jelly Rolls"/>
    <property type="match status" value="1"/>
</dbReference>
<gene>
    <name evidence="6" type="ORF">IV81_GL001260</name>
</gene>
<accession>A0A0R2KYJ8</accession>
<keyword evidence="2" id="KW-0238">DNA-binding</keyword>
<evidence type="ECO:0000256" key="1">
    <source>
        <dbReference type="ARBA" id="ARBA00023015"/>
    </source>
</evidence>
<reference evidence="6 7" key="1">
    <citation type="journal article" date="2015" name="Genome Announc.">
        <title>Expanding the biotechnology potential of lactobacilli through comparative genomics of 213 strains and associated genera.</title>
        <authorList>
            <person name="Sun Z."/>
            <person name="Harris H.M."/>
            <person name="McCann A."/>
            <person name="Guo C."/>
            <person name="Argimon S."/>
            <person name="Zhang W."/>
            <person name="Yang X."/>
            <person name="Jeffery I.B."/>
            <person name="Cooney J.C."/>
            <person name="Kagawa T.F."/>
            <person name="Liu W."/>
            <person name="Song Y."/>
            <person name="Salvetti E."/>
            <person name="Wrobel A."/>
            <person name="Rasinkangas P."/>
            <person name="Parkhill J."/>
            <person name="Rea M.C."/>
            <person name="O'Sullivan O."/>
            <person name="Ritari J."/>
            <person name="Douillard F.P."/>
            <person name="Paul Ross R."/>
            <person name="Yang R."/>
            <person name="Briner A.E."/>
            <person name="Felis G.E."/>
            <person name="de Vos W.M."/>
            <person name="Barrangou R."/>
            <person name="Klaenhammer T.R."/>
            <person name="Caufield P.W."/>
            <person name="Cui Y."/>
            <person name="Zhang H."/>
            <person name="O'Toole P.W."/>
        </authorList>
    </citation>
    <scope>NUCLEOTIDE SEQUENCE [LARGE SCALE GENOMIC DNA]</scope>
    <source>
        <strain evidence="6 7">DSM 18001</strain>
    </source>
</reference>
<sequence length="223" mass="26070">MIKGYLKQEIRRFFEGQSDFENLPVSEFNGLLESIKLKRVRKGQWIFDQEDGFENVFFLKEGHVKLFSMNEEGEEGYLSFVTPKSMFPVRGILDSKEYQYNAVALCDVELYYLPAEEMRRTIIHNYTFTISFMKRMEKMVCYSESLLERTTSSSAKQRVKQVLEGLVEEYGQRENGIRKIPFKIFLKDLATLSGTTSETAGTVINQMKKEKKVSYNKKIISFM</sequence>
<dbReference type="InterPro" id="IPR014710">
    <property type="entry name" value="RmlC-like_jellyroll"/>
</dbReference>
<dbReference type="GO" id="GO:0003677">
    <property type="term" value="F:DNA binding"/>
    <property type="evidence" value="ECO:0007669"/>
    <property type="project" value="UniProtKB-KW"/>
</dbReference>
<dbReference type="CDD" id="cd00038">
    <property type="entry name" value="CAP_ED"/>
    <property type="match status" value="1"/>
</dbReference>
<evidence type="ECO:0000259" key="4">
    <source>
        <dbReference type="PROSITE" id="PS50042"/>
    </source>
</evidence>
<dbReference type="InterPro" id="IPR036388">
    <property type="entry name" value="WH-like_DNA-bd_sf"/>
</dbReference>
<feature type="domain" description="Cyclic nucleotide-binding" evidence="4">
    <location>
        <begin position="19"/>
        <end position="122"/>
    </location>
</feature>
<dbReference type="Gene3D" id="1.10.10.10">
    <property type="entry name" value="Winged helix-like DNA-binding domain superfamily/Winged helix DNA-binding domain"/>
    <property type="match status" value="1"/>
</dbReference>
<dbReference type="GO" id="GO:0005829">
    <property type="term" value="C:cytosol"/>
    <property type="evidence" value="ECO:0007669"/>
    <property type="project" value="TreeGrafter"/>
</dbReference>
<keyword evidence="7" id="KW-1185">Reference proteome</keyword>
<dbReference type="SUPFAM" id="SSF51206">
    <property type="entry name" value="cAMP-binding domain-like"/>
    <property type="match status" value="1"/>
</dbReference>